<dbReference type="InterPro" id="IPR050571">
    <property type="entry name" value="Class-IV_PLP-Dep_Aminotrnsfr"/>
</dbReference>
<keyword evidence="9 17" id="KW-0808">Transferase</keyword>
<dbReference type="EMBL" id="AP025523">
    <property type="protein sequence ID" value="BDE07376.1"/>
    <property type="molecule type" value="Genomic_DNA"/>
</dbReference>
<keyword evidence="19" id="KW-1185">Reference proteome</keyword>
<comment type="pathway">
    <text evidence="4 17">Amino-acid biosynthesis; L-valine biosynthesis; L-valine from pyruvate: step 4/4.</text>
</comment>
<dbReference type="Proteomes" id="UP001317532">
    <property type="component" value="Chromosome"/>
</dbReference>
<evidence type="ECO:0000256" key="3">
    <source>
        <dbReference type="ARBA" id="ARBA00004824"/>
    </source>
</evidence>
<comment type="similarity">
    <text evidence="6 15">Belongs to the class-IV pyridoxal-phosphate-dependent aminotransferase family.</text>
</comment>
<evidence type="ECO:0000256" key="17">
    <source>
        <dbReference type="RuleBase" id="RU364094"/>
    </source>
</evidence>
<dbReference type="PANTHER" id="PTHR42743:SF11">
    <property type="entry name" value="AMINODEOXYCHORISMATE LYASE"/>
    <property type="match status" value="1"/>
</dbReference>
<dbReference type="NCBIfam" id="NF005146">
    <property type="entry name" value="PRK06606.1"/>
    <property type="match status" value="1"/>
</dbReference>
<dbReference type="RefSeq" id="WP_317997550.1">
    <property type="nucleotide sequence ID" value="NZ_AP025523.1"/>
</dbReference>
<evidence type="ECO:0000256" key="15">
    <source>
        <dbReference type="RuleBase" id="RU004106"/>
    </source>
</evidence>
<evidence type="ECO:0000313" key="18">
    <source>
        <dbReference type="EMBL" id="BDE07376.1"/>
    </source>
</evidence>
<dbReference type="Gene3D" id="3.30.470.10">
    <property type="match status" value="1"/>
</dbReference>
<evidence type="ECO:0000256" key="14">
    <source>
        <dbReference type="ARBA" id="ARBA00049229"/>
    </source>
</evidence>
<evidence type="ECO:0000256" key="13">
    <source>
        <dbReference type="ARBA" id="ARBA00048798"/>
    </source>
</evidence>
<comment type="pathway">
    <text evidence="5 17">Amino-acid biosynthesis; L-leucine biosynthesis; L-leucine from 3-methyl-2-oxobutanoate: step 4/4.</text>
</comment>
<evidence type="ECO:0000256" key="9">
    <source>
        <dbReference type="ARBA" id="ARBA00022679"/>
    </source>
</evidence>
<comment type="function">
    <text evidence="2 17">Acts on leucine, isoleucine and valine.</text>
</comment>
<gene>
    <name evidence="17" type="primary">ilvE</name>
    <name evidence="18" type="ORF">WPS_26520</name>
</gene>
<keyword evidence="7 17" id="KW-0032">Aminotransferase</keyword>
<keyword evidence="10 16" id="KW-0663">Pyridoxal phosphate</keyword>
<evidence type="ECO:0000256" key="8">
    <source>
        <dbReference type="ARBA" id="ARBA00022605"/>
    </source>
</evidence>
<dbReference type="Pfam" id="PF01063">
    <property type="entry name" value="Aminotran_4"/>
    <property type="match status" value="1"/>
</dbReference>
<dbReference type="GO" id="GO:0009082">
    <property type="term" value="P:branched-chain amino acid biosynthetic process"/>
    <property type="evidence" value="ECO:0007669"/>
    <property type="project" value="UniProtKB-KW"/>
</dbReference>
<dbReference type="AlphaFoldDB" id="A0AAN2CAQ9"/>
<name>A0AAN2CAQ9_UNVUL</name>
<dbReference type="Gene3D" id="3.20.10.10">
    <property type="entry name" value="D-amino Acid Aminotransferase, subunit A, domain 2"/>
    <property type="match status" value="1"/>
</dbReference>
<accession>A0AAN2CAQ9</accession>
<dbReference type="InterPro" id="IPR043132">
    <property type="entry name" value="BCAT-like_C"/>
</dbReference>
<comment type="catalytic activity">
    <reaction evidence="14 17">
        <text>L-leucine + 2-oxoglutarate = 4-methyl-2-oxopentanoate + L-glutamate</text>
        <dbReference type="Rhea" id="RHEA:18321"/>
        <dbReference type="ChEBI" id="CHEBI:16810"/>
        <dbReference type="ChEBI" id="CHEBI:17865"/>
        <dbReference type="ChEBI" id="CHEBI:29985"/>
        <dbReference type="ChEBI" id="CHEBI:57427"/>
        <dbReference type="EC" id="2.6.1.42"/>
    </reaction>
</comment>
<keyword evidence="11 17" id="KW-0100">Branched-chain amino acid biosynthesis</keyword>
<evidence type="ECO:0000256" key="12">
    <source>
        <dbReference type="ARBA" id="ARBA00048212"/>
    </source>
</evidence>
<keyword evidence="8 17" id="KW-0028">Amino-acid biosynthesis</keyword>
<proteinExistence type="inferred from homology"/>
<sequence length="307" mass="32949">MTRTATTVWLDGRLLDDDQLHVHALTHALHYGSSVFEGIRVYPTPDGPSIFRLREHVDRLIAGAAAYGMELAYDAQGLLDAIVETVRASGRSAAYVRPLAFFGGETVRLNPGRECPVHVMIGVLPFDGLFAGGVATITATISPFMKTPSRALPSTVKAGGHYTNSIRALADAQNRGFGETILLNDRGEVAEGSGENIFVVRDGVLITNDAEADILPGITRASVLALARDAGITSRVRPLTLEDLQQAEEAFFTGTAAEVVPISRIDDTHWAQEGPITERLRTTYHAVVRGERAAPGPWLTPVGTQVS</sequence>
<dbReference type="KEGG" id="vab:WPS_26520"/>
<evidence type="ECO:0000256" key="16">
    <source>
        <dbReference type="RuleBase" id="RU004516"/>
    </source>
</evidence>
<dbReference type="FunFam" id="3.20.10.10:FF:000002">
    <property type="entry name" value="D-alanine aminotransferase"/>
    <property type="match status" value="1"/>
</dbReference>
<dbReference type="PANTHER" id="PTHR42743">
    <property type="entry name" value="AMINO-ACID AMINOTRANSFERASE"/>
    <property type="match status" value="1"/>
</dbReference>
<protein>
    <recommendedName>
        <fullName evidence="17">Branched-chain-amino-acid aminotransferase</fullName>
        <shortName evidence="17">BCAT</shortName>
        <ecNumber evidence="17">2.6.1.42</ecNumber>
    </recommendedName>
</protein>
<dbReference type="InterPro" id="IPR001544">
    <property type="entry name" value="Aminotrans_IV"/>
</dbReference>
<evidence type="ECO:0000313" key="19">
    <source>
        <dbReference type="Proteomes" id="UP001317532"/>
    </source>
</evidence>
<evidence type="ECO:0000256" key="1">
    <source>
        <dbReference type="ARBA" id="ARBA00001933"/>
    </source>
</evidence>
<dbReference type="GO" id="GO:0004084">
    <property type="term" value="F:branched-chain-amino-acid transaminase activity"/>
    <property type="evidence" value="ECO:0007669"/>
    <property type="project" value="UniProtKB-EC"/>
</dbReference>
<dbReference type="InterPro" id="IPR018300">
    <property type="entry name" value="Aminotrans_IV_CS"/>
</dbReference>
<dbReference type="InterPro" id="IPR036038">
    <property type="entry name" value="Aminotransferase-like"/>
</dbReference>
<organism evidence="18 19">
    <name type="scientific">Vulcanimicrobium alpinum</name>
    <dbReference type="NCBI Taxonomy" id="3016050"/>
    <lineage>
        <taxon>Bacteria</taxon>
        <taxon>Bacillati</taxon>
        <taxon>Vulcanimicrobiota</taxon>
        <taxon>Vulcanimicrobiia</taxon>
        <taxon>Vulcanimicrobiales</taxon>
        <taxon>Vulcanimicrobiaceae</taxon>
        <taxon>Vulcanimicrobium</taxon>
    </lineage>
</organism>
<evidence type="ECO:0000256" key="4">
    <source>
        <dbReference type="ARBA" id="ARBA00004931"/>
    </source>
</evidence>
<dbReference type="NCBIfam" id="TIGR01122">
    <property type="entry name" value="ilvE_I"/>
    <property type="match status" value="1"/>
</dbReference>
<evidence type="ECO:0000256" key="6">
    <source>
        <dbReference type="ARBA" id="ARBA00009320"/>
    </source>
</evidence>
<dbReference type="InterPro" id="IPR005785">
    <property type="entry name" value="B_amino_transI"/>
</dbReference>
<evidence type="ECO:0000256" key="7">
    <source>
        <dbReference type="ARBA" id="ARBA00022576"/>
    </source>
</evidence>
<dbReference type="GO" id="GO:0008652">
    <property type="term" value="P:amino acid biosynthetic process"/>
    <property type="evidence" value="ECO:0007669"/>
    <property type="project" value="UniProtKB-KW"/>
</dbReference>
<evidence type="ECO:0000256" key="10">
    <source>
        <dbReference type="ARBA" id="ARBA00022898"/>
    </source>
</evidence>
<evidence type="ECO:0000256" key="11">
    <source>
        <dbReference type="ARBA" id="ARBA00023304"/>
    </source>
</evidence>
<dbReference type="SUPFAM" id="SSF56752">
    <property type="entry name" value="D-aminoacid aminotransferase-like PLP-dependent enzymes"/>
    <property type="match status" value="1"/>
</dbReference>
<comment type="catalytic activity">
    <reaction evidence="13 17">
        <text>L-isoleucine + 2-oxoglutarate = (S)-3-methyl-2-oxopentanoate + L-glutamate</text>
        <dbReference type="Rhea" id="RHEA:24801"/>
        <dbReference type="ChEBI" id="CHEBI:16810"/>
        <dbReference type="ChEBI" id="CHEBI:29985"/>
        <dbReference type="ChEBI" id="CHEBI:35146"/>
        <dbReference type="ChEBI" id="CHEBI:58045"/>
        <dbReference type="EC" id="2.6.1.42"/>
    </reaction>
</comment>
<dbReference type="InterPro" id="IPR043131">
    <property type="entry name" value="BCAT-like_N"/>
</dbReference>
<dbReference type="EC" id="2.6.1.42" evidence="17"/>
<comment type="pathway">
    <text evidence="3 17">Amino-acid biosynthesis; L-isoleucine biosynthesis; L-isoleucine from 2-oxobutanoate: step 4/4.</text>
</comment>
<comment type="cofactor">
    <cofactor evidence="1 16">
        <name>pyridoxal 5'-phosphate</name>
        <dbReference type="ChEBI" id="CHEBI:597326"/>
    </cofactor>
</comment>
<evidence type="ECO:0000256" key="2">
    <source>
        <dbReference type="ARBA" id="ARBA00003109"/>
    </source>
</evidence>
<dbReference type="PROSITE" id="PS00770">
    <property type="entry name" value="AA_TRANSFER_CLASS_4"/>
    <property type="match status" value="1"/>
</dbReference>
<evidence type="ECO:0000256" key="5">
    <source>
        <dbReference type="ARBA" id="ARBA00005072"/>
    </source>
</evidence>
<reference evidence="18 19" key="1">
    <citation type="journal article" date="2022" name="ISME Commun">
        <title>Vulcanimicrobium alpinus gen. nov. sp. nov., the first cultivated representative of the candidate phylum 'Eremiobacterota', is a metabolically versatile aerobic anoxygenic phototroph.</title>
        <authorList>
            <person name="Yabe S."/>
            <person name="Muto K."/>
            <person name="Abe K."/>
            <person name="Yokota A."/>
            <person name="Staudigel H."/>
            <person name="Tebo B.M."/>
        </authorList>
    </citation>
    <scope>NUCLEOTIDE SEQUENCE [LARGE SCALE GENOMIC DNA]</scope>
    <source>
        <strain evidence="18 19">WC8-2</strain>
    </source>
</reference>
<comment type="catalytic activity">
    <reaction evidence="12 17">
        <text>L-valine + 2-oxoglutarate = 3-methyl-2-oxobutanoate + L-glutamate</text>
        <dbReference type="Rhea" id="RHEA:24813"/>
        <dbReference type="ChEBI" id="CHEBI:11851"/>
        <dbReference type="ChEBI" id="CHEBI:16810"/>
        <dbReference type="ChEBI" id="CHEBI:29985"/>
        <dbReference type="ChEBI" id="CHEBI:57762"/>
        <dbReference type="EC" id="2.6.1.42"/>
    </reaction>
</comment>